<dbReference type="InterPro" id="IPR012792">
    <property type="entry name" value="3-oxoacid_CoA-transf_A"/>
</dbReference>
<dbReference type="NCBIfam" id="TIGR02429">
    <property type="entry name" value="pcaI_scoA_fam"/>
    <property type="match status" value="1"/>
</dbReference>
<name>A0A8J6KGR4_ELECQ</name>
<feature type="non-terminal residue" evidence="1">
    <location>
        <position position="387"/>
    </location>
</feature>
<dbReference type="EMBL" id="WNTK01000003">
    <property type="protein sequence ID" value="KAG9488449.1"/>
    <property type="molecule type" value="Genomic_DNA"/>
</dbReference>
<evidence type="ECO:0000313" key="2">
    <source>
        <dbReference type="Proteomes" id="UP000770717"/>
    </source>
</evidence>
<dbReference type="InterPro" id="IPR004164">
    <property type="entry name" value="CoA_transf_AS"/>
</dbReference>
<accession>A0A8J6KGR4</accession>
<dbReference type="AlphaFoldDB" id="A0A8J6KGR4"/>
<evidence type="ECO:0008006" key="3">
    <source>
        <dbReference type="Google" id="ProtNLM"/>
    </source>
</evidence>
<keyword evidence="2" id="KW-1185">Reference proteome</keyword>
<dbReference type="PANTHER" id="PTHR13707:SF23">
    <property type="entry name" value="SUCCINYL-COA:3-KETOACID-COENZYME A TRANSFERASE"/>
    <property type="match status" value="1"/>
</dbReference>
<gene>
    <name evidence="1" type="ORF">GDO78_007970</name>
</gene>
<dbReference type="InterPro" id="IPR004165">
    <property type="entry name" value="CoA_trans_fam_I"/>
</dbReference>
<organism evidence="1 2">
    <name type="scientific">Eleutherodactylus coqui</name>
    <name type="common">Puerto Rican coqui</name>
    <dbReference type="NCBI Taxonomy" id="57060"/>
    <lineage>
        <taxon>Eukaryota</taxon>
        <taxon>Metazoa</taxon>
        <taxon>Chordata</taxon>
        <taxon>Craniata</taxon>
        <taxon>Vertebrata</taxon>
        <taxon>Euteleostomi</taxon>
        <taxon>Amphibia</taxon>
        <taxon>Batrachia</taxon>
        <taxon>Anura</taxon>
        <taxon>Neobatrachia</taxon>
        <taxon>Hyloidea</taxon>
        <taxon>Eleutherodactylidae</taxon>
        <taxon>Eleutherodactylinae</taxon>
        <taxon>Eleutherodactylus</taxon>
        <taxon>Eleutherodactylus</taxon>
    </lineage>
</organism>
<comment type="caution">
    <text evidence="1">The sequence shown here is derived from an EMBL/GenBank/DDBJ whole genome shotgun (WGS) entry which is preliminary data.</text>
</comment>
<reference evidence="1" key="1">
    <citation type="thesis" date="2020" institute="ProQuest LLC" country="789 East Eisenhower Parkway, Ann Arbor, MI, USA">
        <title>Comparative Genomics and Chromosome Evolution.</title>
        <authorList>
            <person name="Mudd A.B."/>
        </authorList>
    </citation>
    <scope>NUCLEOTIDE SEQUENCE</scope>
    <source>
        <strain evidence="1">HN-11 Male</strain>
        <tissue evidence="1">Kidney and liver</tissue>
    </source>
</reference>
<dbReference type="Gene3D" id="3.40.1080.10">
    <property type="entry name" value="Glutaconate Coenzyme A-transferase"/>
    <property type="match status" value="3"/>
</dbReference>
<dbReference type="SMART" id="SM00882">
    <property type="entry name" value="CoA_trans"/>
    <property type="match status" value="1"/>
</dbReference>
<dbReference type="Pfam" id="PF01144">
    <property type="entry name" value="CoA_trans"/>
    <property type="match status" value="2"/>
</dbReference>
<evidence type="ECO:0000313" key="1">
    <source>
        <dbReference type="EMBL" id="KAG9488449.1"/>
    </source>
</evidence>
<protein>
    <recommendedName>
        <fullName evidence="3">3-oxoacid CoA-transferase</fullName>
    </recommendedName>
</protein>
<dbReference type="GO" id="GO:0008260">
    <property type="term" value="F:succinyl-CoA:3-oxo-acid CoA-transferase activity"/>
    <property type="evidence" value="ECO:0007669"/>
    <property type="project" value="TreeGrafter"/>
</dbReference>
<dbReference type="InterPro" id="IPR037171">
    <property type="entry name" value="NagB/RpiA_transferase-like"/>
</dbReference>
<proteinExistence type="predicted"/>
<sequence length="387" mass="42647">MAVVETFTRPQAAMGHQHQRNAGGACAVSTPFISMGLIEIPEWMQPPLGGAQEITVYTLYSTITQYTVIRVDNFGLGLLLKSKQIKRMVSSYVGENAEFERQYLQGELEVELVPQGTLAEKVRAGGAGIPAFYTPTGYGTLIQQGGAPIKYNKDGSIAIASTPKEVKEFDGRQFVMENSITGDFALVKAWKADRAGNVIFSRRRLCTSVLGAPQGLCRVVSLTYVVWVEEIVDIGSFAPEDIHIPSIYVDRIIEGEKYEKKIERLTVKKAEDSTLKPKKESDLVRERIIRRAALEFKDGMYANLGIGIPMLASNFIKKDITVHLQSENGVLGLGPYPTKDEVDPDLINAAYVCSDSTSRIGGKHKILEQCNLPLTGKNCVDRIITEK</sequence>
<dbReference type="OrthoDB" id="1933379at2759"/>
<dbReference type="SUPFAM" id="SSF100950">
    <property type="entry name" value="NagB/RpiA/CoA transferase-like"/>
    <property type="match status" value="1"/>
</dbReference>
<dbReference type="PROSITE" id="PS01274">
    <property type="entry name" value="COA_TRANSF_2"/>
    <property type="match status" value="1"/>
</dbReference>
<dbReference type="GO" id="GO:0005739">
    <property type="term" value="C:mitochondrion"/>
    <property type="evidence" value="ECO:0007669"/>
    <property type="project" value="TreeGrafter"/>
</dbReference>
<dbReference type="PANTHER" id="PTHR13707">
    <property type="entry name" value="KETOACID-COENZYME A TRANSFERASE"/>
    <property type="match status" value="1"/>
</dbReference>
<dbReference type="Proteomes" id="UP000770717">
    <property type="component" value="Unassembled WGS sequence"/>
</dbReference>